<keyword evidence="3" id="KW-1185">Reference proteome</keyword>
<feature type="compositionally biased region" description="Polar residues" evidence="1">
    <location>
        <begin position="403"/>
        <end position="412"/>
    </location>
</feature>
<name>A0AAJ0D7P5_9PEZI</name>
<accession>A0AAJ0D7P5</accession>
<feature type="region of interest" description="Disordered" evidence="1">
    <location>
        <begin position="63"/>
        <end position="88"/>
    </location>
</feature>
<organism evidence="2 3">
    <name type="scientific">Extremus antarcticus</name>
    <dbReference type="NCBI Taxonomy" id="702011"/>
    <lineage>
        <taxon>Eukaryota</taxon>
        <taxon>Fungi</taxon>
        <taxon>Dikarya</taxon>
        <taxon>Ascomycota</taxon>
        <taxon>Pezizomycotina</taxon>
        <taxon>Dothideomycetes</taxon>
        <taxon>Dothideomycetidae</taxon>
        <taxon>Mycosphaerellales</taxon>
        <taxon>Extremaceae</taxon>
        <taxon>Extremus</taxon>
    </lineage>
</organism>
<dbReference type="Proteomes" id="UP001271007">
    <property type="component" value="Unassembled WGS sequence"/>
</dbReference>
<feature type="region of interest" description="Disordered" evidence="1">
    <location>
        <begin position="391"/>
        <end position="428"/>
    </location>
</feature>
<feature type="region of interest" description="Disordered" evidence="1">
    <location>
        <begin position="161"/>
        <end position="237"/>
    </location>
</feature>
<feature type="compositionally biased region" description="Basic and acidic residues" evidence="1">
    <location>
        <begin position="189"/>
        <end position="199"/>
    </location>
</feature>
<dbReference type="AlphaFoldDB" id="A0AAJ0D7P5"/>
<feature type="compositionally biased region" description="Basic residues" evidence="1">
    <location>
        <begin position="14"/>
        <end position="23"/>
    </location>
</feature>
<feature type="region of interest" description="Disordered" evidence="1">
    <location>
        <begin position="1"/>
        <end position="27"/>
    </location>
</feature>
<gene>
    <name evidence="2" type="ORF">LTR09_010209</name>
</gene>
<evidence type="ECO:0000313" key="2">
    <source>
        <dbReference type="EMBL" id="KAK3048378.1"/>
    </source>
</evidence>
<reference evidence="2" key="1">
    <citation type="submission" date="2023-04" db="EMBL/GenBank/DDBJ databases">
        <title>Black Yeasts Isolated from many extreme environments.</title>
        <authorList>
            <person name="Coleine C."/>
            <person name="Stajich J.E."/>
            <person name="Selbmann L."/>
        </authorList>
    </citation>
    <scope>NUCLEOTIDE SEQUENCE</scope>
    <source>
        <strain evidence="2">CCFEE 5312</strain>
    </source>
</reference>
<evidence type="ECO:0000313" key="3">
    <source>
        <dbReference type="Proteomes" id="UP001271007"/>
    </source>
</evidence>
<dbReference type="EMBL" id="JAWDJX010000049">
    <property type="protein sequence ID" value="KAK3048378.1"/>
    <property type="molecule type" value="Genomic_DNA"/>
</dbReference>
<protein>
    <submittedName>
        <fullName evidence="2">Uncharacterized protein</fullName>
    </submittedName>
</protein>
<comment type="caution">
    <text evidence="2">The sequence shown here is derived from an EMBL/GenBank/DDBJ whole genome shotgun (WGS) entry which is preliminary data.</text>
</comment>
<proteinExistence type="predicted"/>
<sequence>MAPPSTVDRENIGKRRRVRKPSQRRAIPAIEYQTFPRPQQYVPQDYMMSGALPVEDIEVKIGTDAFASHTQQSRRSRTPGQTSMRHPSTDVALLSEESMLLGEDDDVFEPMTIHTRPDHDVEGATAFSMVAETPPMGEMLEYVQHVPDDARMECAADRRAPNDDTYHENVQFPPTYADAGVPSSALSGHHPERMRDRYQDGLQQSQTAPRDCRVPDLTSQTEGVQDIHTDPQSSEDEARWRRLAGIGPHASSHASMAAVKSSSLHLTHSESSLHRAVMIERARDDTLQQPWSTPKGAGTQASILNQSQETVEECGQSQSQATAQSPSASLQLITRLAEQPTVPDLKQIDVQDDDELWKSFIIGSQSSSLAQSPTSGPATAALINTEEMELLSRPSPTAAISGLGTSNRSTDGGMNGSHGTAAITPSTGAQLYAHQEPQQAAYALGPPELYDEG</sequence>
<evidence type="ECO:0000256" key="1">
    <source>
        <dbReference type="SAM" id="MobiDB-lite"/>
    </source>
</evidence>